<evidence type="ECO:0000256" key="6">
    <source>
        <dbReference type="ARBA" id="ARBA00022967"/>
    </source>
</evidence>
<evidence type="ECO:0000256" key="9">
    <source>
        <dbReference type="ARBA" id="ARBA00047816"/>
    </source>
</evidence>
<dbReference type="InterPro" id="IPR021050">
    <property type="entry name" value="Cyt_c_oxidase_su4_actinobac"/>
</dbReference>
<evidence type="ECO:0000256" key="3">
    <source>
        <dbReference type="ARBA" id="ARBA00006870"/>
    </source>
</evidence>
<evidence type="ECO:0000256" key="2">
    <source>
        <dbReference type="ARBA" id="ARBA00004651"/>
    </source>
</evidence>
<evidence type="ECO:0000256" key="8">
    <source>
        <dbReference type="ARBA" id="ARBA00023136"/>
    </source>
</evidence>
<evidence type="ECO:0000256" key="4">
    <source>
        <dbReference type="ARBA" id="ARBA00022475"/>
    </source>
</evidence>
<dbReference type="EMBL" id="JBHUKU010000017">
    <property type="protein sequence ID" value="MFD2462479.1"/>
    <property type="molecule type" value="Genomic_DNA"/>
</dbReference>
<protein>
    <recommendedName>
        <fullName evidence="10">Cytochrome c oxidase polypeptide 4</fullName>
        <ecNumber evidence="10">7.1.1.9</ecNumber>
    </recommendedName>
    <alternativeName>
        <fullName evidence="10">Cytochrome aa3 subunit 4</fullName>
    </alternativeName>
    <alternativeName>
        <fullName evidence="10">Cytochrome c oxidase polypeptide IV</fullName>
    </alternativeName>
</protein>
<comment type="similarity">
    <text evidence="3 10">Belongs to the cytochrome c oxidase bacterial subunit CtaF family.</text>
</comment>
<proteinExistence type="inferred from homology"/>
<feature type="transmembrane region" description="Helical" evidence="11">
    <location>
        <begin position="7"/>
        <end position="25"/>
    </location>
</feature>
<feature type="transmembrane region" description="Helical" evidence="11">
    <location>
        <begin position="37"/>
        <end position="56"/>
    </location>
</feature>
<evidence type="ECO:0000256" key="11">
    <source>
        <dbReference type="SAM" id="Phobius"/>
    </source>
</evidence>
<dbReference type="PIRSF" id="PIRSF017385">
    <property type="entry name" value="CtaF"/>
    <property type="match status" value="1"/>
</dbReference>
<gene>
    <name evidence="12" type="ORF">ACFSYJ_27985</name>
</gene>
<organism evidence="12 13">
    <name type="scientific">Amycolatopsis samaneae</name>
    <dbReference type="NCBI Taxonomy" id="664691"/>
    <lineage>
        <taxon>Bacteria</taxon>
        <taxon>Bacillati</taxon>
        <taxon>Actinomycetota</taxon>
        <taxon>Actinomycetes</taxon>
        <taxon>Pseudonocardiales</taxon>
        <taxon>Pseudonocardiaceae</taxon>
        <taxon>Amycolatopsis</taxon>
    </lineage>
</organism>
<keyword evidence="6 10" id="KW-1278">Translocase</keyword>
<evidence type="ECO:0000256" key="5">
    <source>
        <dbReference type="ARBA" id="ARBA00022692"/>
    </source>
</evidence>
<keyword evidence="5 11" id="KW-0812">Transmembrane</keyword>
<evidence type="ECO:0000313" key="13">
    <source>
        <dbReference type="Proteomes" id="UP001597419"/>
    </source>
</evidence>
<accession>A0ABW5GNM4</accession>
<keyword evidence="7 11" id="KW-1133">Transmembrane helix</keyword>
<evidence type="ECO:0000256" key="10">
    <source>
        <dbReference type="PIRNR" id="PIRNR017385"/>
    </source>
</evidence>
<evidence type="ECO:0000256" key="1">
    <source>
        <dbReference type="ARBA" id="ARBA00002536"/>
    </source>
</evidence>
<evidence type="ECO:0000313" key="12">
    <source>
        <dbReference type="EMBL" id="MFD2462479.1"/>
    </source>
</evidence>
<keyword evidence="13" id="KW-1185">Reference proteome</keyword>
<reference evidence="13" key="1">
    <citation type="journal article" date="2019" name="Int. J. Syst. Evol. Microbiol.">
        <title>The Global Catalogue of Microorganisms (GCM) 10K type strain sequencing project: providing services to taxonomists for standard genome sequencing and annotation.</title>
        <authorList>
            <consortium name="The Broad Institute Genomics Platform"/>
            <consortium name="The Broad Institute Genome Sequencing Center for Infectious Disease"/>
            <person name="Wu L."/>
            <person name="Ma J."/>
        </authorList>
    </citation>
    <scope>NUCLEOTIDE SEQUENCE [LARGE SCALE GENOMIC DNA]</scope>
    <source>
        <strain evidence="13">CGMCC 4.7643</strain>
    </source>
</reference>
<comment type="catalytic activity">
    <reaction evidence="9 10">
        <text>4 Fe(II)-[cytochrome c] + O2 + 8 H(+)(in) = 4 Fe(III)-[cytochrome c] + 2 H2O + 4 H(+)(out)</text>
        <dbReference type="Rhea" id="RHEA:11436"/>
        <dbReference type="Rhea" id="RHEA-COMP:10350"/>
        <dbReference type="Rhea" id="RHEA-COMP:14399"/>
        <dbReference type="ChEBI" id="CHEBI:15377"/>
        <dbReference type="ChEBI" id="CHEBI:15378"/>
        <dbReference type="ChEBI" id="CHEBI:15379"/>
        <dbReference type="ChEBI" id="CHEBI:29033"/>
        <dbReference type="ChEBI" id="CHEBI:29034"/>
        <dbReference type="EC" id="7.1.1.9"/>
    </reaction>
</comment>
<comment type="function">
    <text evidence="1 10">Part of cytochrome c oxidase, its function is unknown.</text>
</comment>
<comment type="subcellular location">
    <subcellularLocation>
        <location evidence="2">Cell membrane</location>
        <topology evidence="2">Multi-pass membrane protein</topology>
    </subcellularLocation>
</comment>
<sequence length="139" mass="14789">MKVEARIFDIVAGFAFVVAAVYGFMTHYMSGYGTEPIGVVALILTGGLALLAGSYLRFVSRRIEARPEDREDAEISDGAGELGFFSPGSYWPVGLAASAALGGLALAFFHVWLLIIAIVALLITIGGLVFEYHTGPSHH</sequence>
<dbReference type="Pfam" id="PF12270">
    <property type="entry name" value="Cyt_c_ox_IV"/>
    <property type="match status" value="1"/>
</dbReference>
<keyword evidence="8 10" id="KW-0472">Membrane</keyword>
<dbReference type="Proteomes" id="UP001597419">
    <property type="component" value="Unassembled WGS sequence"/>
</dbReference>
<keyword evidence="4 10" id="KW-1003">Cell membrane</keyword>
<dbReference type="RefSeq" id="WP_345403352.1">
    <property type="nucleotide sequence ID" value="NZ_BAABHG010000015.1"/>
</dbReference>
<evidence type="ECO:0000256" key="7">
    <source>
        <dbReference type="ARBA" id="ARBA00022989"/>
    </source>
</evidence>
<comment type="caution">
    <text evidence="12">The sequence shown here is derived from an EMBL/GenBank/DDBJ whole genome shotgun (WGS) entry which is preliminary data.</text>
</comment>
<name>A0ABW5GNM4_9PSEU</name>
<dbReference type="EC" id="7.1.1.9" evidence="10"/>
<feature type="transmembrane region" description="Helical" evidence="11">
    <location>
        <begin position="104"/>
        <end position="130"/>
    </location>
</feature>
<comment type="subunit">
    <text evidence="10">Associates with subunits I, II and III to form cytochrome c oxidase.</text>
</comment>